<protein>
    <submittedName>
        <fullName evidence="1">Uncharacterized protein</fullName>
    </submittedName>
</protein>
<evidence type="ECO:0000313" key="2">
    <source>
        <dbReference type="Proteomes" id="UP000699042"/>
    </source>
</evidence>
<feature type="non-terminal residue" evidence="1">
    <location>
        <position position="37"/>
    </location>
</feature>
<comment type="caution">
    <text evidence="1">The sequence shown here is derived from an EMBL/GenBank/DDBJ whole genome shotgun (WGS) entry which is preliminary data.</text>
</comment>
<dbReference type="Proteomes" id="UP000699042">
    <property type="component" value="Unassembled WGS sequence"/>
</dbReference>
<gene>
    <name evidence="1" type="ORF">JMJ77_005900</name>
</gene>
<dbReference type="AlphaFoldDB" id="A0A9P7UMB3"/>
<dbReference type="EMBL" id="JAESDN010000001">
    <property type="protein sequence ID" value="KAG7058526.1"/>
    <property type="molecule type" value="Genomic_DNA"/>
</dbReference>
<evidence type="ECO:0000313" key="1">
    <source>
        <dbReference type="EMBL" id="KAG7058526.1"/>
    </source>
</evidence>
<keyword evidence="2" id="KW-1185">Reference proteome</keyword>
<name>A0A9P7UMB3_9PEZI</name>
<reference evidence="1" key="1">
    <citation type="submission" date="2021-05" db="EMBL/GenBank/DDBJ databases">
        <title>Comparative genomics of three Colletotrichum scovillei strains and genetic complementation revealed genes involved fungal growth and virulence on chili pepper.</title>
        <authorList>
            <person name="Hsieh D.-K."/>
            <person name="Chuang S.-C."/>
            <person name="Chen C.-Y."/>
            <person name="Chao Y.-T."/>
            <person name="Lu M.-Y.J."/>
            <person name="Lee M.-H."/>
            <person name="Shih M.-C."/>
        </authorList>
    </citation>
    <scope>NUCLEOTIDE SEQUENCE</scope>
    <source>
        <strain evidence="1">Coll-153</strain>
    </source>
</reference>
<proteinExistence type="predicted"/>
<accession>A0A9P7UMB3</accession>
<organism evidence="1 2">
    <name type="scientific">Colletotrichum scovillei</name>
    <dbReference type="NCBI Taxonomy" id="1209932"/>
    <lineage>
        <taxon>Eukaryota</taxon>
        <taxon>Fungi</taxon>
        <taxon>Dikarya</taxon>
        <taxon>Ascomycota</taxon>
        <taxon>Pezizomycotina</taxon>
        <taxon>Sordariomycetes</taxon>
        <taxon>Hypocreomycetidae</taxon>
        <taxon>Glomerellales</taxon>
        <taxon>Glomerellaceae</taxon>
        <taxon>Colletotrichum</taxon>
        <taxon>Colletotrichum acutatum species complex</taxon>
    </lineage>
</organism>
<sequence>MARSYGPRECRSNDTEYGEIGVYLRARGSEQRAKEQI</sequence>